<evidence type="ECO:0000256" key="4">
    <source>
        <dbReference type="ARBA" id="ARBA00023269"/>
    </source>
</evidence>
<dbReference type="InterPro" id="IPR000164">
    <property type="entry name" value="Histone_H3/CENP-A"/>
</dbReference>
<evidence type="ECO:0000256" key="3">
    <source>
        <dbReference type="ARBA" id="ARBA00022454"/>
    </source>
</evidence>
<evidence type="ECO:0000259" key="6">
    <source>
        <dbReference type="Pfam" id="PF00125"/>
    </source>
</evidence>
<feature type="region of interest" description="Disordered" evidence="5">
    <location>
        <begin position="15"/>
        <end position="41"/>
    </location>
</feature>
<gene>
    <name evidence="7" type="ORF">UV8b_03739</name>
</gene>
<comment type="similarity">
    <text evidence="2">Belongs to the histone H3 family.</text>
</comment>
<keyword evidence="4" id="KW-0238">DNA-binding</keyword>
<dbReference type="SUPFAM" id="SSF47113">
    <property type="entry name" value="Histone-fold"/>
    <property type="match status" value="1"/>
</dbReference>
<evidence type="ECO:0000313" key="7">
    <source>
        <dbReference type="EMBL" id="QUC19498.1"/>
    </source>
</evidence>
<dbReference type="OrthoDB" id="842664at2759"/>
<dbReference type="SMART" id="SM00428">
    <property type="entry name" value="H3"/>
    <property type="match status" value="1"/>
</dbReference>
<evidence type="ECO:0000256" key="5">
    <source>
        <dbReference type="SAM" id="MobiDB-lite"/>
    </source>
</evidence>
<dbReference type="Gene3D" id="1.10.20.10">
    <property type="entry name" value="Histone, subunit A"/>
    <property type="match status" value="1"/>
</dbReference>
<protein>
    <recommendedName>
        <fullName evidence="6">Core Histone H2A/H2B/H3 domain-containing protein</fullName>
    </recommendedName>
</protein>
<sequence length="149" mass="17223">MAVIRSRLKSLQKWHPRPGDIQAGDPVPIHRQRRNQPRATTLSDTRYRREDDAKLLLLKLPFIRLVREIVTNCCRPRDKEFTWQTQAIQALQEAAEAFMIHLFEDAQLCAIHAKQITRLHRGIRPARRIRGIWAGLGSPLKGNSCYNAP</sequence>
<name>A0A8E5HQC3_USTVR</name>
<dbReference type="GO" id="GO:0046982">
    <property type="term" value="F:protein heterodimerization activity"/>
    <property type="evidence" value="ECO:0007669"/>
    <property type="project" value="InterPro"/>
</dbReference>
<dbReference type="PROSITE" id="PS00959">
    <property type="entry name" value="HISTONE_H3_2"/>
    <property type="match status" value="1"/>
</dbReference>
<proteinExistence type="inferred from homology"/>
<dbReference type="KEGG" id="uvi:66064517"/>
<organism evidence="7 8">
    <name type="scientific">Ustilaginoidea virens</name>
    <name type="common">Rice false smut fungus</name>
    <name type="synonym">Villosiclava virens</name>
    <dbReference type="NCBI Taxonomy" id="1159556"/>
    <lineage>
        <taxon>Eukaryota</taxon>
        <taxon>Fungi</taxon>
        <taxon>Dikarya</taxon>
        <taxon>Ascomycota</taxon>
        <taxon>Pezizomycotina</taxon>
        <taxon>Sordariomycetes</taxon>
        <taxon>Hypocreomycetidae</taxon>
        <taxon>Hypocreales</taxon>
        <taxon>Clavicipitaceae</taxon>
        <taxon>Ustilaginoidea</taxon>
    </lineage>
</organism>
<accession>A0A8E5HQC3</accession>
<evidence type="ECO:0000256" key="1">
    <source>
        <dbReference type="ARBA" id="ARBA00004286"/>
    </source>
</evidence>
<dbReference type="PANTHER" id="PTHR11426">
    <property type="entry name" value="HISTONE H3"/>
    <property type="match status" value="1"/>
</dbReference>
<dbReference type="GO" id="GO:0003677">
    <property type="term" value="F:DNA binding"/>
    <property type="evidence" value="ECO:0007669"/>
    <property type="project" value="InterPro"/>
</dbReference>
<dbReference type="Pfam" id="PF00125">
    <property type="entry name" value="Histone"/>
    <property type="match status" value="1"/>
</dbReference>
<keyword evidence="8" id="KW-1185">Reference proteome</keyword>
<reference evidence="7" key="1">
    <citation type="submission" date="2020-03" db="EMBL/GenBank/DDBJ databases">
        <title>A mixture of massive structural variations and highly conserved coding sequences in Ustilaginoidea virens genome.</title>
        <authorList>
            <person name="Zhang K."/>
            <person name="Zhao Z."/>
            <person name="Zhang Z."/>
            <person name="Li Y."/>
            <person name="Hsiang T."/>
            <person name="Sun W."/>
        </authorList>
    </citation>
    <scope>NUCLEOTIDE SEQUENCE</scope>
    <source>
        <strain evidence="7">UV-8b</strain>
    </source>
</reference>
<dbReference type="EMBL" id="CP072755">
    <property type="protein sequence ID" value="QUC19498.1"/>
    <property type="molecule type" value="Genomic_DNA"/>
</dbReference>
<dbReference type="InterPro" id="IPR009072">
    <property type="entry name" value="Histone-fold"/>
</dbReference>
<comment type="subcellular location">
    <subcellularLocation>
        <location evidence="1">Chromosome</location>
    </subcellularLocation>
</comment>
<evidence type="ECO:0000256" key="2">
    <source>
        <dbReference type="ARBA" id="ARBA00010343"/>
    </source>
</evidence>
<feature type="domain" description="Core Histone H2A/H2B/H3" evidence="6">
    <location>
        <begin position="46"/>
        <end position="129"/>
    </location>
</feature>
<dbReference type="GO" id="GO:0030527">
    <property type="term" value="F:structural constituent of chromatin"/>
    <property type="evidence" value="ECO:0007669"/>
    <property type="project" value="InterPro"/>
</dbReference>
<dbReference type="GeneID" id="66064517"/>
<dbReference type="RefSeq" id="XP_042997171.1">
    <property type="nucleotide sequence ID" value="XM_043141237.1"/>
</dbReference>
<dbReference type="InterPro" id="IPR007125">
    <property type="entry name" value="H2A/H2B/H3"/>
</dbReference>
<keyword evidence="4" id="KW-0544">Nucleosome core</keyword>
<dbReference type="GO" id="GO:0000786">
    <property type="term" value="C:nucleosome"/>
    <property type="evidence" value="ECO:0007669"/>
    <property type="project" value="UniProtKB-KW"/>
</dbReference>
<keyword evidence="3" id="KW-0158">Chromosome</keyword>
<evidence type="ECO:0000313" key="8">
    <source>
        <dbReference type="Proteomes" id="UP000027002"/>
    </source>
</evidence>
<dbReference type="AlphaFoldDB" id="A0A8E5HQC3"/>
<dbReference type="Proteomes" id="UP000027002">
    <property type="component" value="Chromosome 3"/>
</dbReference>